<dbReference type="GO" id="GO:0051287">
    <property type="term" value="F:NAD binding"/>
    <property type="evidence" value="ECO:0007669"/>
    <property type="project" value="InterPro"/>
</dbReference>
<evidence type="ECO:0000256" key="1">
    <source>
        <dbReference type="ARBA" id="ARBA00012935"/>
    </source>
</evidence>
<proteinExistence type="inferred from homology"/>
<dbReference type="SUPFAM" id="SSF48179">
    <property type="entry name" value="6-phosphogluconate dehydrogenase C-terminal domain-like"/>
    <property type="match status" value="1"/>
</dbReference>
<dbReference type="GO" id="GO:0000271">
    <property type="term" value="P:polysaccharide biosynthetic process"/>
    <property type="evidence" value="ECO:0007669"/>
    <property type="project" value="InterPro"/>
</dbReference>
<dbReference type="InterPro" id="IPR014026">
    <property type="entry name" value="UDP-Glc/GDP-Man_DH_dimer"/>
</dbReference>
<evidence type="ECO:0000256" key="2">
    <source>
        <dbReference type="ARBA" id="ARBA00016796"/>
    </source>
</evidence>
<protein>
    <recommendedName>
        <fullName evidence="2">UDP-N-acetyl-D-mannosamine dehydrogenase</fullName>
        <ecNumber evidence="1">1.1.1.336</ecNumber>
    </recommendedName>
    <alternativeName>
        <fullName evidence="5">UDP-ManNAc 6-dehydrogenase</fullName>
    </alternativeName>
</protein>
<dbReference type="InterPro" id="IPR017476">
    <property type="entry name" value="UDP-Glc/GDP-Man"/>
</dbReference>
<dbReference type="EC" id="1.1.1.336" evidence="1"/>
<sequence>MSRHPPKLHDPARSEAERGRLLREARVPIAVYGLGKIGLPLASVLADETGNVVGADIDEAVVETVNEGEVPDRVREPGLPELLSRTVGYGELRATTDLRTTAREAAVHVVVVPTRLSADGTADLDAVEAVVSEVASGLTPGDLVCIESTLPPGATEDAVLPTLVAESGLEPDEFGVAFCPERTSSGRAIEDIRGAYPKVVGGVDEESTRAATVLYEAINSAGVIPVSDATTAESVKLFEGVYRDVNIALANELARFTDALGADVLDAIEAANTQPYCDIHQPGAGVGGHCIPYYPRFLVNAIDASAPLIRTARRVNDSMPTFMVDQLEDRLRAADRPLATTTVLVCGVTYRPGVVETAETPAAPTIEELEARGADVLVVDPMLDDEATAQFGGTPVTLADLPDCEVDAAVVVTDHAEFEACDWDAVGGDDPMTVVDGRGVEALADSRHAVYRVGRGRTGRGSVAAPADDRRPADGSAAELTNEGDSR</sequence>
<dbReference type="InterPro" id="IPR001732">
    <property type="entry name" value="UDP-Glc/GDP-Man_DH_N"/>
</dbReference>
<keyword evidence="3" id="KW-0560">Oxidoreductase</keyword>
<evidence type="ECO:0000256" key="4">
    <source>
        <dbReference type="ARBA" id="ARBA00023027"/>
    </source>
</evidence>
<evidence type="ECO:0000256" key="8">
    <source>
        <dbReference type="SAM" id="MobiDB-lite"/>
    </source>
</evidence>
<dbReference type="SUPFAM" id="SSF52413">
    <property type="entry name" value="UDP-glucose/GDP-mannose dehydrogenase C-terminal domain"/>
    <property type="match status" value="1"/>
</dbReference>
<dbReference type="eggNOG" id="arCOG00252">
    <property type="taxonomic scope" value="Archaea"/>
</dbReference>
<dbReference type="Gene3D" id="3.40.50.720">
    <property type="entry name" value="NAD(P)-binding Rossmann-like Domain"/>
    <property type="match status" value="2"/>
</dbReference>
<feature type="domain" description="UDP-glucose/GDP-mannose dehydrogenase C-terminal" evidence="9">
    <location>
        <begin position="344"/>
        <end position="442"/>
    </location>
</feature>
<evidence type="ECO:0000313" key="11">
    <source>
        <dbReference type="Proteomes" id="UP000017840"/>
    </source>
</evidence>
<accession>V4HA37</accession>
<feature type="region of interest" description="Disordered" evidence="8">
    <location>
        <begin position="455"/>
        <end position="487"/>
    </location>
</feature>
<gene>
    <name evidence="10" type="ORF">K933_16667</name>
</gene>
<dbReference type="Pfam" id="PF00984">
    <property type="entry name" value="UDPG_MGDP_dh"/>
    <property type="match status" value="1"/>
</dbReference>
<reference evidence="10 11" key="1">
    <citation type="journal article" date="2013" name="Genome Announc.">
        <title>Draft Genome Sequence of 'Candidatus Halobonum tyrrellensis' Strain G22, Isolated from the Hypersaline Waters of Lake Tyrrell, Australia.</title>
        <authorList>
            <person name="Ugalde J.A."/>
            <person name="Narasingarao P."/>
            <person name="Kuo S."/>
            <person name="Podell S."/>
            <person name="Allen E.E."/>
        </authorList>
    </citation>
    <scope>NUCLEOTIDE SEQUENCE [LARGE SCALE GENOMIC DNA]</scope>
    <source>
        <strain evidence="10 11">G22</strain>
    </source>
</reference>
<evidence type="ECO:0000256" key="3">
    <source>
        <dbReference type="ARBA" id="ARBA00023002"/>
    </source>
</evidence>
<dbReference type="InterPro" id="IPR036291">
    <property type="entry name" value="NAD(P)-bd_dom_sf"/>
</dbReference>
<dbReference type="EMBL" id="ASGZ01000068">
    <property type="protein sequence ID" value="ESP86913.1"/>
    <property type="molecule type" value="Genomic_DNA"/>
</dbReference>
<dbReference type="OrthoDB" id="372050at2157"/>
<comment type="caution">
    <text evidence="10">The sequence shown here is derived from an EMBL/GenBank/DDBJ whole genome shotgun (WGS) entry which is preliminary data.</text>
</comment>
<keyword evidence="4" id="KW-0520">NAD</keyword>
<evidence type="ECO:0000259" key="9">
    <source>
        <dbReference type="SMART" id="SM00984"/>
    </source>
</evidence>
<dbReference type="GO" id="GO:0089714">
    <property type="term" value="F:UDP-N-acetyl-D-mannosamine dehydrogenase activity"/>
    <property type="evidence" value="ECO:0007669"/>
    <property type="project" value="UniProtKB-EC"/>
</dbReference>
<name>V4HA37_9EURY</name>
<evidence type="ECO:0000256" key="5">
    <source>
        <dbReference type="ARBA" id="ARBA00030172"/>
    </source>
</evidence>
<evidence type="ECO:0000256" key="7">
    <source>
        <dbReference type="PIRNR" id="PIRNR000124"/>
    </source>
</evidence>
<dbReference type="SMART" id="SM00984">
    <property type="entry name" value="UDPG_MGDP_dh_C"/>
    <property type="match status" value="1"/>
</dbReference>
<dbReference type="NCBIfam" id="TIGR03026">
    <property type="entry name" value="NDP-sugDHase"/>
    <property type="match status" value="1"/>
</dbReference>
<dbReference type="AlphaFoldDB" id="V4HA37"/>
<dbReference type="Pfam" id="PF03720">
    <property type="entry name" value="UDPG_MGDP_dh_C"/>
    <property type="match status" value="1"/>
</dbReference>
<comment type="catalytic activity">
    <reaction evidence="6">
        <text>UDP-N-acetyl-alpha-D-mannosamine + 2 NAD(+) + H2O = UDP-N-acetyl-alpha-D-mannosaminouronate + 2 NADH + 3 H(+)</text>
        <dbReference type="Rhea" id="RHEA:25780"/>
        <dbReference type="ChEBI" id="CHEBI:15377"/>
        <dbReference type="ChEBI" id="CHEBI:15378"/>
        <dbReference type="ChEBI" id="CHEBI:57540"/>
        <dbReference type="ChEBI" id="CHEBI:57945"/>
        <dbReference type="ChEBI" id="CHEBI:68623"/>
        <dbReference type="ChEBI" id="CHEBI:70731"/>
        <dbReference type="EC" id="1.1.1.336"/>
    </reaction>
</comment>
<dbReference type="InterPro" id="IPR014027">
    <property type="entry name" value="UDP-Glc/GDP-Man_DH_C"/>
</dbReference>
<dbReference type="Pfam" id="PF03721">
    <property type="entry name" value="UDPG_MGDP_dh_N"/>
    <property type="match status" value="1"/>
</dbReference>
<dbReference type="STRING" id="1324957.K933_16667"/>
<dbReference type="InterPro" id="IPR008927">
    <property type="entry name" value="6-PGluconate_DH-like_C_sf"/>
</dbReference>
<dbReference type="RefSeq" id="WP_023395901.1">
    <property type="nucleotide sequence ID" value="NZ_ASGZ01000068.1"/>
</dbReference>
<dbReference type="InterPro" id="IPR028359">
    <property type="entry name" value="UDP_ManNAc/GlcNAc_DH"/>
</dbReference>
<organism evidence="10 11">
    <name type="scientific">Candidatus Halobonum tyrrellensis G22</name>
    <dbReference type="NCBI Taxonomy" id="1324957"/>
    <lineage>
        <taxon>Archaea</taxon>
        <taxon>Methanobacteriati</taxon>
        <taxon>Methanobacteriota</taxon>
        <taxon>Stenosarchaea group</taxon>
        <taxon>Halobacteria</taxon>
        <taxon>Halobacteriales</taxon>
        <taxon>Haloferacaceae</taxon>
        <taxon>Candidatus Halobonum</taxon>
    </lineage>
</organism>
<dbReference type="SUPFAM" id="SSF51735">
    <property type="entry name" value="NAD(P)-binding Rossmann-fold domains"/>
    <property type="match status" value="1"/>
</dbReference>
<dbReference type="PIRSF" id="PIRSF500136">
    <property type="entry name" value="UDP_ManNAc_DH"/>
    <property type="match status" value="1"/>
</dbReference>
<evidence type="ECO:0000256" key="6">
    <source>
        <dbReference type="ARBA" id="ARBA00049130"/>
    </source>
</evidence>
<dbReference type="PANTHER" id="PTHR43491">
    <property type="entry name" value="UDP-N-ACETYL-D-MANNOSAMINE DEHYDROGENASE"/>
    <property type="match status" value="1"/>
</dbReference>
<dbReference type="PANTHER" id="PTHR43491:SF5">
    <property type="entry name" value="UDP-N-ACETYL-D-MANNOSAMINE DEHYDROGENASE"/>
    <property type="match status" value="1"/>
</dbReference>
<evidence type="ECO:0000313" key="10">
    <source>
        <dbReference type="EMBL" id="ESP86913.1"/>
    </source>
</evidence>
<dbReference type="GO" id="GO:0016628">
    <property type="term" value="F:oxidoreductase activity, acting on the CH-CH group of donors, NAD or NADP as acceptor"/>
    <property type="evidence" value="ECO:0007669"/>
    <property type="project" value="InterPro"/>
</dbReference>
<keyword evidence="11" id="KW-1185">Reference proteome</keyword>
<comment type="similarity">
    <text evidence="7">Belongs to the UDP-glucose/GDP-mannose dehydrogenase family.</text>
</comment>
<dbReference type="PIRSF" id="PIRSF000124">
    <property type="entry name" value="UDPglc_GDPman_dh"/>
    <property type="match status" value="1"/>
</dbReference>
<dbReference type="PATRIC" id="fig|1324957.4.peg.3386"/>
<dbReference type="InterPro" id="IPR036220">
    <property type="entry name" value="UDP-Glc/GDP-Man_DH_C_sf"/>
</dbReference>
<dbReference type="Proteomes" id="UP000017840">
    <property type="component" value="Unassembled WGS sequence"/>
</dbReference>